<evidence type="ECO:0000313" key="1">
    <source>
        <dbReference type="EMBL" id="VDN32711.1"/>
    </source>
</evidence>
<accession>A0A183ED71</accession>
<reference evidence="1 2" key="2">
    <citation type="submission" date="2018-11" db="EMBL/GenBank/DDBJ databases">
        <authorList>
            <consortium name="Pathogen Informatics"/>
        </authorList>
    </citation>
    <scope>NUCLEOTIDE SEQUENCE [LARGE SCALE GENOMIC DNA]</scope>
</reference>
<name>A0A183ED71_9BILA</name>
<dbReference type="AlphaFoldDB" id="A0A183ED71"/>
<proteinExistence type="predicted"/>
<evidence type="ECO:0000313" key="2">
    <source>
        <dbReference type="Proteomes" id="UP000271098"/>
    </source>
</evidence>
<protein>
    <submittedName>
        <fullName evidence="3">Abhydrolase_4 domain-containing protein</fullName>
    </submittedName>
</protein>
<dbReference type="WBParaSite" id="GPUH_0001893701-mRNA-1">
    <property type="protein sequence ID" value="GPUH_0001893701-mRNA-1"/>
    <property type="gene ID" value="GPUH_0001893701"/>
</dbReference>
<dbReference type="InterPro" id="IPR051029">
    <property type="entry name" value="mRNA_Capping_Enz/RNA_Phosphat"/>
</dbReference>
<dbReference type="InterPro" id="IPR029021">
    <property type="entry name" value="Prot-tyrosine_phosphatase-like"/>
</dbReference>
<dbReference type="Gene3D" id="3.90.190.10">
    <property type="entry name" value="Protein tyrosine phosphatase superfamily"/>
    <property type="match status" value="1"/>
</dbReference>
<dbReference type="Proteomes" id="UP000271098">
    <property type="component" value="Unassembled WGS sequence"/>
</dbReference>
<reference evidence="3" key="1">
    <citation type="submission" date="2016-06" db="UniProtKB">
        <authorList>
            <consortium name="WormBaseParasite"/>
        </authorList>
    </citation>
    <scope>IDENTIFICATION</scope>
</reference>
<gene>
    <name evidence="1" type="ORF">GPUH_LOCUS18913</name>
</gene>
<evidence type="ECO:0000313" key="3">
    <source>
        <dbReference type="WBParaSite" id="GPUH_0001893701-mRNA-1"/>
    </source>
</evidence>
<dbReference type="OrthoDB" id="428974at2759"/>
<organism evidence="3">
    <name type="scientific">Gongylonema pulchrum</name>
    <dbReference type="NCBI Taxonomy" id="637853"/>
    <lineage>
        <taxon>Eukaryota</taxon>
        <taxon>Metazoa</taxon>
        <taxon>Ecdysozoa</taxon>
        <taxon>Nematoda</taxon>
        <taxon>Chromadorea</taxon>
        <taxon>Rhabditida</taxon>
        <taxon>Spirurina</taxon>
        <taxon>Spiruromorpha</taxon>
        <taxon>Spiruroidea</taxon>
        <taxon>Gongylonematidae</taxon>
        <taxon>Gongylonema</taxon>
    </lineage>
</organism>
<dbReference type="PANTHER" id="PTHR10367">
    <property type="entry name" value="MRNA-CAPPING ENZYME"/>
    <property type="match status" value="1"/>
</dbReference>
<dbReference type="GO" id="GO:0004651">
    <property type="term" value="F:polynucleotide 5'-phosphatase activity"/>
    <property type="evidence" value="ECO:0007669"/>
    <property type="project" value="TreeGrafter"/>
</dbReference>
<sequence length="155" mass="17944">MLDRCLKSVHFRWLDYDPVGKDMPGTRFVAFKTPLHSSYFLNRGVTFDDEDVFETKTLLEMVLTLHLFIFLHFCSDNSSEADRQGKKVGLVIDLTATDRYYDPLEWTSSGVKYVKIRCTGHEVYAEPGNIEKFRNVVTKFLLENSDNGEPFLAYL</sequence>
<keyword evidence="2" id="KW-1185">Reference proteome</keyword>
<dbReference type="EMBL" id="UYRT01087579">
    <property type="protein sequence ID" value="VDN32711.1"/>
    <property type="molecule type" value="Genomic_DNA"/>
</dbReference>
<dbReference type="PANTHER" id="PTHR10367:SF9">
    <property type="entry name" value="DUAL-SPECIFICITY PHOSPHATASE 11 (RNA_RNP COMPLEX 1-INTERACTING)"/>
    <property type="match status" value="1"/>
</dbReference>
<dbReference type="SUPFAM" id="SSF52799">
    <property type="entry name" value="(Phosphotyrosine protein) phosphatases II"/>
    <property type="match status" value="1"/>
</dbReference>